<gene>
    <name evidence="2" type="ORF">Strain138_002131</name>
    <name evidence="3" type="ORF">Strain318_002130</name>
</gene>
<evidence type="ECO:0000256" key="1">
    <source>
        <dbReference type="SAM" id="SignalP"/>
    </source>
</evidence>
<feature type="chain" id="PRO_5041451045" description="Outer membrane protein beta-barrel domain-containing protein" evidence="1">
    <location>
        <begin position="22"/>
        <end position="176"/>
    </location>
</feature>
<reference evidence="3" key="1">
    <citation type="submission" date="2023-07" db="EMBL/GenBank/DDBJ databases">
        <authorList>
            <person name="Haufschild T."/>
            <person name="Kallscheuer N."/>
            <person name="Hammer J."/>
            <person name="Kohn T."/>
            <person name="Kabuu M."/>
            <person name="Jogler M."/>
            <person name="Wohfarth N."/>
            <person name="Heuer A."/>
            <person name="Rohde M."/>
            <person name="van Teeseling M.C.F."/>
            <person name="Jogler C."/>
        </authorList>
    </citation>
    <scope>NUCLEOTIDE SEQUENCE</scope>
    <source>
        <strain evidence="2">Strain 138</strain>
        <strain evidence="3">Strain 318</strain>
    </source>
</reference>
<evidence type="ECO:0000313" key="2">
    <source>
        <dbReference type="EMBL" id="WKW12821.1"/>
    </source>
</evidence>
<evidence type="ECO:0008006" key="5">
    <source>
        <dbReference type="Google" id="ProtNLM"/>
    </source>
</evidence>
<accession>A0AA49K1L2</accession>
<accession>A0AA49Q5H8</accession>
<organism evidence="3 4">
    <name type="scientific">Pseudogemmatithrix spongiicola</name>
    <dbReference type="NCBI Taxonomy" id="3062599"/>
    <lineage>
        <taxon>Bacteria</taxon>
        <taxon>Pseudomonadati</taxon>
        <taxon>Gemmatimonadota</taxon>
        <taxon>Gemmatimonadia</taxon>
        <taxon>Gemmatimonadales</taxon>
        <taxon>Gemmatimonadaceae</taxon>
        <taxon>Pseudogemmatithrix</taxon>
    </lineage>
</organism>
<keyword evidence="1" id="KW-0732">Signal</keyword>
<keyword evidence="4" id="KW-1185">Reference proteome</keyword>
<dbReference type="KEGG" id="pspc:Strain318_002130"/>
<sequence length="176" mass="17604">MTSSASLALVSVLSLASGSLAAQPSAPDPARVATTIYVGMGEFATPLDPFDGSTSVRVPLLGASLQFGGGRRLRLGVSAGAGALPGGTAGGSTSSGIYGEAAALWLLTPETRSWGVFVGPSVAYTRFGVGRTGFGGAISAGARRGIGPRLTVRTHAMSGDDSHVTTRVELGLLLSR</sequence>
<evidence type="ECO:0000313" key="3">
    <source>
        <dbReference type="EMBL" id="WKW15728.1"/>
    </source>
</evidence>
<evidence type="ECO:0000313" key="4">
    <source>
        <dbReference type="Proteomes" id="UP001229955"/>
    </source>
</evidence>
<proteinExistence type="predicted"/>
<name>A0AA49K1L2_9BACT</name>
<dbReference type="EMBL" id="CP130613">
    <property type="protein sequence ID" value="WKW15728.1"/>
    <property type="molecule type" value="Genomic_DNA"/>
</dbReference>
<dbReference type="AlphaFoldDB" id="A0AA49K1L2"/>
<dbReference type="RefSeq" id="WP_367885696.1">
    <property type="nucleotide sequence ID" value="NZ_CP130612.1"/>
</dbReference>
<protein>
    <recommendedName>
        <fullName evidence="5">Outer membrane protein beta-barrel domain-containing protein</fullName>
    </recommendedName>
</protein>
<dbReference type="Proteomes" id="UP001229955">
    <property type="component" value="Chromosome"/>
</dbReference>
<dbReference type="EMBL" id="CP130612">
    <property type="protein sequence ID" value="WKW12821.1"/>
    <property type="molecule type" value="Genomic_DNA"/>
</dbReference>
<feature type="signal peptide" evidence="1">
    <location>
        <begin position="1"/>
        <end position="21"/>
    </location>
</feature>